<evidence type="ECO:0000313" key="2">
    <source>
        <dbReference type="EMBL" id="KAG5917897.1"/>
    </source>
</evidence>
<organism evidence="2 3">
    <name type="scientific">Claviceps africana</name>
    <dbReference type="NCBI Taxonomy" id="83212"/>
    <lineage>
        <taxon>Eukaryota</taxon>
        <taxon>Fungi</taxon>
        <taxon>Dikarya</taxon>
        <taxon>Ascomycota</taxon>
        <taxon>Pezizomycotina</taxon>
        <taxon>Sordariomycetes</taxon>
        <taxon>Hypocreomycetidae</taxon>
        <taxon>Hypocreales</taxon>
        <taxon>Clavicipitaceae</taxon>
        <taxon>Claviceps</taxon>
    </lineage>
</organism>
<evidence type="ECO:0008006" key="4">
    <source>
        <dbReference type="Google" id="ProtNLM"/>
    </source>
</evidence>
<feature type="transmembrane region" description="Helical" evidence="1">
    <location>
        <begin position="224"/>
        <end position="246"/>
    </location>
</feature>
<feature type="transmembrane region" description="Helical" evidence="1">
    <location>
        <begin position="117"/>
        <end position="140"/>
    </location>
</feature>
<reference evidence="2" key="1">
    <citation type="journal article" date="2020" name="bioRxiv">
        <title>Whole genome comparisons of ergot fungi reveals the divergence and evolution of species within the genus Claviceps are the result of varying mechanisms driving genome evolution and host range expansion.</title>
        <authorList>
            <person name="Wyka S.A."/>
            <person name="Mondo S.J."/>
            <person name="Liu M."/>
            <person name="Dettman J."/>
            <person name="Nalam V."/>
            <person name="Broders K.D."/>
        </authorList>
    </citation>
    <scope>NUCLEOTIDE SEQUENCE</scope>
    <source>
        <strain evidence="2">CCC 489</strain>
    </source>
</reference>
<accession>A0A8K0J7C9</accession>
<dbReference type="PANTHER" id="PTHR12242:SF1">
    <property type="entry name" value="MYND-TYPE DOMAIN-CONTAINING PROTEIN"/>
    <property type="match status" value="1"/>
</dbReference>
<feature type="transmembrane region" description="Helical" evidence="1">
    <location>
        <begin position="185"/>
        <end position="204"/>
    </location>
</feature>
<gene>
    <name evidence="2" type="ORF">E4U42_007075</name>
</gene>
<dbReference type="Proteomes" id="UP000811619">
    <property type="component" value="Unassembled WGS sequence"/>
</dbReference>
<feature type="transmembrane region" description="Helical" evidence="1">
    <location>
        <begin position="30"/>
        <end position="52"/>
    </location>
</feature>
<keyword evidence="1" id="KW-0812">Transmembrane</keyword>
<dbReference type="GO" id="GO:0016020">
    <property type="term" value="C:membrane"/>
    <property type="evidence" value="ECO:0007669"/>
    <property type="project" value="TreeGrafter"/>
</dbReference>
<evidence type="ECO:0000313" key="3">
    <source>
        <dbReference type="Proteomes" id="UP000811619"/>
    </source>
</evidence>
<dbReference type="PANTHER" id="PTHR12242">
    <property type="entry name" value="OS02G0130600 PROTEIN-RELATED"/>
    <property type="match status" value="1"/>
</dbReference>
<feature type="transmembrane region" description="Helical" evidence="1">
    <location>
        <begin position="72"/>
        <end position="96"/>
    </location>
</feature>
<protein>
    <recommendedName>
        <fullName evidence="4">FAR-17a/AIG1-like protein</fullName>
    </recommendedName>
</protein>
<keyword evidence="1" id="KW-1133">Transmembrane helix</keyword>
<keyword evidence="1" id="KW-0472">Membrane</keyword>
<dbReference type="AlphaFoldDB" id="A0A8K0J7C9"/>
<dbReference type="OrthoDB" id="419711at2759"/>
<sequence length="286" mass="32051">MAVAKGVFSWGTDRWDPTHRFETSWLFSPWVLFGIRALISLYSFTTLFFIIGYTCAHPSLGGCAAVRRSFSYFTVLTYWGLAFYFAVSAVHTLSYARRRAHRPATCLLDALPRPLQALHALFYTTVVTLPLLVTAVYWALLYKGRWFALEFDAWHNVSQHALNSAFALFEIVFSRVDVPPWVHLLWLLAIALGYLAVAFLTLATQGWYTYSFLDHDVLGGRGYVAAYVAGVAVGVVLIFVVVRGLIWLRRWVTEVKLGMGAQYAAEAGAESDVEAEVVRVGDKEAC</sequence>
<comment type="caution">
    <text evidence="2">The sequence shown here is derived from an EMBL/GenBank/DDBJ whole genome shotgun (WGS) entry which is preliminary data.</text>
</comment>
<name>A0A8K0J7C9_9HYPO</name>
<proteinExistence type="predicted"/>
<keyword evidence="3" id="KW-1185">Reference proteome</keyword>
<evidence type="ECO:0000256" key="1">
    <source>
        <dbReference type="SAM" id="Phobius"/>
    </source>
</evidence>
<dbReference type="EMBL" id="SRPY01000777">
    <property type="protein sequence ID" value="KAG5917897.1"/>
    <property type="molecule type" value="Genomic_DNA"/>
</dbReference>